<evidence type="ECO:0000313" key="2">
    <source>
        <dbReference type="EMBL" id="KAK8520035.1"/>
    </source>
</evidence>
<feature type="compositionally biased region" description="Basic residues" evidence="1">
    <location>
        <begin position="248"/>
        <end position="259"/>
    </location>
</feature>
<sequence length="259" mass="28822">MGKQKQESQGKNLVLVSDDDILESEPSEKVAPEGYKHRNRAVTVVRDFPFPTKGVQTPLSQDLVGLAVRDYPFPTKRVQTQLSRDLVQPVLSDASEPTLESENEAKESSKEVESELSGYRPEDSNISMNNNNLDLFGLWSGEEGFDMPEVFDSVGLVDPSETSEEDTASSFISLIVPVDSTVFETKELSHKLSDAQSDSEEICGKSNLKNPENLPLRRSNRLLKKGPSTTAKPAPKSKEKTYIEAAPSRRRSKRKRSKH</sequence>
<gene>
    <name evidence="2" type="ORF">V6N12_003999</name>
</gene>
<evidence type="ECO:0000256" key="1">
    <source>
        <dbReference type="SAM" id="MobiDB-lite"/>
    </source>
</evidence>
<dbReference type="Proteomes" id="UP001472677">
    <property type="component" value="Unassembled WGS sequence"/>
</dbReference>
<keyword evidence="3" id="KW-1185">Reference proteome</keyword>
<accession>A0ABR2CK70</accession>
<name>A0ABR2CK70_9ROSI</name>
<comment type="caution">
    <text evidence="2">The sequence shown here is derived from an EMBL/GenBank/DDBJ whole genome shotgun (WGS) entry which is preliminary data.</text>
</comment>
<proteinExistence type="predicted"/>
<feature type="compositionally biased region" description="Basic and acidic residues" evidence="1">
    <location>
        <begin position="26"/>
        <end position="35"/>
    </location>
</feature>
<feature type="region of interest" description="Disordered" evidence="1">
    <location>
        <begin position="193"/>
        <end position="259"/>
    </location>
</feature>
<evidence type="ECO:0000313" key="3">
    <source>
        <dbReference type="Proteomes" id="UP001472677"/>
    </source>
</evidence>
<feature type="compositionally biased region" description="Basic and acidic residues" evidence="1">
    <location>
        <begin position="103"/>
        <end position="113"/>
    </location>
</feature>
<feature type="region of interest" description="Disordered" evidence="1">
    <location>
        <begin position="88"/>
        <end position="127"/>
    </location>
</feature>
<organism evidence="2 3">
    <name type="scientific">Hibiscus sabdariffa</name>
    <name type="common">roselle</name>
    <dbReference type="NCBI Taxonomy" id="183260"/>
    <lineage>
        <taxon>Eukaryota</taxon>
        <taxon>Viridiplantae</taxon>
        <taxon>Streptophyta</taxon>
        <taxon>Embryophyta</taxon>
        <taxon>Tracheophyta</taxon>
        <taxon>Spermatophyta</taxon>
        <taxon>Magnoliopsida</taxon>
        <taxon>eudicotyledons</taxon>
        <taxon>Gunneridae</taxon>
        <taxon>Pentapetalae</taxon>
        <taxon>rosids</taxon>
        <taxon>malvids</taxon>
        <taxon>Malvales</taxon>
        <taxon>Malvaceae</taxon>
        <taxon>Malvoideae</taxon>
        <taxon>Hibiscus</taxon>
    </lineage>
</organism>
<feature type="region of interest" description="Disordered" evidence="1">
    <location>
        <begin position="1"/>
        <end position="35"/>
    </location>
</feature>
<dbReference type="EMBL" id="JBBPBM010000049">
    <property type="protein sequence ID" value="KAK8520035.1"/>
    <property type="molecule type" value="Genomic_DNA"/>
</dbReference>
<protein>
    <submittedName>
        <fullName evidence="2">Uncharacterized protein</fullName>
    </submittedName>
</protein>
<reference evidence="2 3" key="1">
    <citation type="journal article" date="2024" name="G3 (Bethesda)">
        <title>Genome assembly of Hibiscus sabdariffa L. provides insights into metabolisms of medicinal natural products.</title>
        <authorList>
            <person name="Kim T."/>
        </authorList>
    </citation>
    <scope>NUCLEOTIDE SEQUENCE [LARGE SCALE GENOMIC DNA]</scope>
    <source>
        <strain evidence="2">TK-2024</strain>
        <tissue evidence="2">Old leaves</tissue>
    </source>
</reference>